<protein>
    <submittedName>
        <fullName evidence="2">Putative neutral ceramidase superfamily lipid hydrolase</fullName>
    </submittedName>
</protein>
<reference evidence="2 3" key="1">
    <citation type="submission" date="2020-08" db="EMBL/GenBank/DDBJ databases">
        <title>Genomic Encyclopedia of Type Strains, Phase IV (KMG-IV): sequencing the most valuable type-strain genomes for metagenomic binning, comparative biology and taxonomic classification.</title>
        <authorList>
            <person name="Goeker M."/>
        </authorList>
    </citation>
    <scope>NUCLEOTIDE SEQUENCE [LARGE SCALE GENOMIC DNA]</scope>
    <source>
        <strain evidence="2 3">DSM 103679</strain>
    </source>
</reference>
<dbReference type="Proteomes" id="UP000578697">
    <property type="component" value="Unassembled WGS sequence"/>
</dbReference>
<keyword evidence="1" id="KW-1133">Transmembrane helix</keyword>
<dbReference type="GO" id="GO:0016787">
    <property type="term" value="F:hydrolase activity"/>
    <property type="evidence" value="ECO:0007669"/>
    <property type="project" value="UniProtKB-KW"/>
</dbReference>
<dbReference type="AlphaFoldDB" id="A0A840SH11"/>
<dbReference type="EMBL" id="JACHFR010000002">
    <property type="protein sequence ID" value="MBB5218813.1"/>
    <property type="molecule type" value="Genomic_DNA"/>
</dbReference>
<gene>
    <name evidence="2" type="ORF">HNP77_001182</name>
</gene>
<proteinExistence type="predicted"/>
<accession>A0A840SH11</accession>
<keyword evidence="2" id="KW-0378">Hydrolase</keyword>
<comment type="caution">
    <text evidence="2">The sequence shown here is derived from an EMBL/GenBank/DDBJ whole genome shotgun (WGS) entry which is preliminary data.</text>
</comment>
<name>A0A840SH11_9SPIR</name>
<feature type="transmembrane region" description="Helical" evidence="1">
    <location>
        <begin position="115"/>
        <end position="132"/>
    </location>
</feature>
<evidence type="ECO:0000313" key="2">
    <source>
        <dbReference type="EMBL" id="MBB5218813.1"/>
    </source>
</evidence>
<organism evidence="2 3">
    <name type="scientific">Treponema rectale</name>
    <dbReference type="NCBI Taxonomy" id="744512"/>
    <lineage>
        <taxon>Bacteria</taxon>
        <taxon>Pseudomonadati</taxon>
        <taxon>Spirochaetota</taxon>
        <taxon>Spirochaetia</taxon>
        <taxon>Spirochaetales</taxon>
        <taxon>Treponemataceae</taxon>
        <taxon>Treponema</taxon>
    </lineage>
</organism>
<dbReference type="RefSeq" id="WP_184652253.1">
    <property type="nucleotide sequence ID" value="NZ_JACHFR010000002.1"/>
</dbReference>
<feature type="transmembrane region" description="Helical" evidence="1">
    <location>
        <begin position="152"/>
        <end position="173"/>
    </location>
</feature>
<keyword evidence="3" id="KW-1185">Reference proteome</keyword>
<evidence type="ECO:0000313" key="3">
    <source>
        <dbReference type="Proteomes" id="UP000578697"/>
    </source>
</evidence>
<keyword evidence="1" id="KW-0472">Membrane</keyword>
<feature type="transmembrane region" description="Helical" evidence="1">
    <location>
        <begin position="14"/>
        <end position="39"/>
    </location>
</feature>
<feature type="transmembrane region" description="Helical" evidence="1">
    <location>
        <begin position="80"/>
        <end position="103"/>
    </location>
</feature>
<sequence length="187" mass="20574">MSDSVFDSFKVKDIVFLALISAVALCTAAVMAIVAHIYIYGLAQLVTAFQFAFFSAIAIMKVRKIGTLFIFALFTGLFELFMAPVMFVSSVLTGIILEVLVILIFRNYKTSIKPVFFASMLIIPGTMPFNLLYYRLFSKQMWDLFFSGGFKILSIVFIAGAFAVAALGSALGIKISKELLKAGVLKQ</sequence>
<evidence type="ECO:0000256" key="1">
    <source>
        <dbReference type="SAM" id="Phobius"/>
    </source>
</evidence>
<keyword evidence="1" id="KW-0812">Transmembrane</keyword>